<dbReference type="Proteomes" id="UP000028782">
    <property type="component" value="Chromosome"/>
</dbReference>
<proteinExistence type="predicted"/>
<evidence type="ECO:0000313" key="2">
    <source>
        <dbReference type="EMBL" id="AIJ47123.1"/>
    </source>
</evidence>
<evidence type="ECO:0000313" key="3">
    <source>
        <dbReference type="Proteomes" id="UP000028782"/>
    </source>
</evidence>
<name>A0A076PMZ7_COMTE</name>
<dbReference type="Pfam" id="PF11158">
    <property type="entry name" value="DUF2938"/>
    <property type="match status" value="1"/>
</dbReference>
<keyword evidence="1" id="KW-0812">Transmembrane</keyword>
<gene>
    <name evidence="2" type="ORF">O987_15075</name>
</gene>
<keyword evidence="1" id="KW-0472">Membrane</keyword>
<dbReference type="InterPro" id="IPR021329">
    <property type="entry name" value="DUF2938"/>
</dbReference>
<dbReference type="HOGENOM" id="CLU_116614_0_0_4"/>
<dbReference type="RefSeq" id="WP_043373067.1">
    <property type="nucleotide sequence ID" value="NZ_CP006704.1"/>
</dbReference>
<feature type="transmembrane region" description="Helical" evidence="1">
    <location>
        <begin position="100"/>
        <end position="119"/>
    </location>
</feature>
<organism evidence="2 3">
    <name type="scientific">Comamonas testosteroni TK102</name>
    <dbReference type="NCBI Taxonomy" id="1392005"/>
    <lineage>
        <taxon>Bacteria</taxon>
        <taxon>Pseudomonadati</taxon>
        <taxon>Pseudomonadota</taxon>
        <taxon>Betaproteobacteria</taxon>
        <taxon>Burkholderiales</taxon>
        <taxon>Comamonadaceae</taxon>
        <taxon>Comamonas</taxon>
    </lineage>
</organism>
<evidence type="ECO:0000256" key="1">
    <source>
        <dbReference type="SAM" id="Phobius"/>
    </source>
</evidence>
<reference evidence="2 3" key="1">
    <citation type="journal article" date="2014" name="Genome Announc.">
        <title>Complete Genome Sequence of Polychlorinated Biphenyl Degrader Comamonas testosteroni TK102 (NBRC 109938).</title>
        <authorList>
            <person name="Fukuda K."/>
            <person name="Hosoyama A."/>
            <person name="Tsuchikane K."/>
            <person name="Ohji S."/>
            <person name="Yamazoe A."/>
            <person name="Fujita N."/>
            <person name="Shintani M."/>
            <person name="Kimbara K."/>
        </authorList>
    </citation>
    <scope>NUCLEOTIDE SEQUENCE [LARGE SCALE GENOMIC DNA]</scope>
    <source>
        <strain evidence="2">TK102</strain>
    </source>
</reference>
<dbReference type="EMBL" id="CP006704">
    <property type="protein sequence ID" value="AIJ47123.1"/>
    <property type="molecule type" value="Genomic_DNA"/>
</dbReference>
<sequence>MINLTSIFTPALAVGIGATLLMDLWSAMLRRMGVATLNYALLGRWCLHWRSGTWFHQSIGEACAAHGEKIIGWTVHYLTGILFAMMFLSIAEPSWTEDPALVPALVFGAATVALPWFVLQPALGAGVASGKTPRPWRNRAVGLTTHLVFGGNLYLCAKAMALI</sequence>
<protein>
    <submittedName>
        <fullName evidence="2">Membrane protein</fullName>
    </submittedName>
</protein>
<keyword evidence="1" id="KW-1133">Transmembrane helix</keyword>
<feature type="transmembrane region" description="Helical" evidence="1">
    <location>
        <begin position="70"/>
        <end position="88"/>
    </location>
</feature>
<accession>A0A076PMZ7</accession>
<dbReference type="KEGG" id="ctes:O987_15075"/>
<dbReference type="AlphaFoldDB" id="A0A076PMZ7"/>
<feature type="transmembrane region" description="Helical" evidence="1">
    <location>
        <begin position="6"/>
        <end position="25"/>
    </location>
</feature>
<feature type="transmembrane region" description="Helical" evidence="1">
    <location>
        <begin position="140"/>
        <end position="161"/>
    </location>
</feature>